<dbReference type="GO" id="GO:0005829">
    <property type="term" value="C:cytosol"/>
    <property type="evidence" value="ECO:0007669"/>
    <property type="project" value="TreeGrafter"/>
</dbReference>
<dbReference type="Proteomes" id="UP000626109">
    <property type="component" value="Unassembled WGS sequence"/>
</dbReference>
<dbReference type="OrthoDB" id="1885901at2759"/>
<evidence type="ECO:0000313" key="5">
    <source>
        <dbReference type="Proteomes" id="UP000654075"/>
    </source>
</evidence>
<comment type="caution">
    <text evidence="3">The sequence shown here is derived from an EMBL/GenBank/DDBJ whole genome shotgun (WGS) entry which is preliminary data.</text>
</comment>
<dbReference type="Proteomes" id="UP000654075">
    <property type="component" value="Unassembled WGS sequence"/>
</dbReference>
<dbReference type="Gene3D" id="1.10.1410.20">
    <property type="entry name" value="2'-5'-oligoadenylate synthetase 1, domain 2"/>
    <property type="match status" value="1"/>
</dbReference>
<dbReference type="InterPro" id="IPR018952">
    <property type="entry name" value="2-5-oligoAdlate_synth_1_dom2/C"/>
</dbReference>
<dbReference type="AlphaFoldDB" id="A0A813JP01"/>
<dbReference type="EMBL" id="CAJNNW010026522">
    <property type="protein sequence ID" value="CAE8686017.1"/>
    <property type="molecule type" value="Genomic_DNA"/>
</dbReference>
<name>A0A813JP01_POLGL</name>
<dbReference type="PANTHER" id="PTHR11258">
    <property type="entry name" value="2-5 OLIGOADENYLATE SYNTHETASE"/>
    <property type="match status" value="1"/>
</dbReference>
<evidence type="ECO:0000313" key="4">
    <source>
        <dbReference type="Proteomes" id="UP000626109"/>
    </source>
</evidence>
<dbReference type="GO" id="GO:0005654">
    <property type="term" value="C:nucleoplasm"/>
    <property type="evidence" value="ECO:0007669"/>
    <property type="project" value="TreeGrafter"/>
</dbReference>
<dbReference type="PANTHER" id="PTHR11258:SF11">
    <property type="entry name" value="C2H2-TYPE DOMAIN-CONTAINING PROTEIN"/>
    <property type="match status" value="1"/>
</dbReference>
<protein>
    <recommendedName>
        <fullName evidence="1">2'-5'-oligoadenylate synthetase 1 domain-containing protein</fullName>
    </recommendedName>
</protein>
<dbReference type="GO" id="GO:0003725">
    <property type="term" value="F:double-stranded RNA binding"/>
    <property type="evidence" value="ECO:0007669"/>
    <property type="project" value="TreeGrafter"/>
</dbReference>
<proteinExistence type="predicted"/>
<accession>A0A813JP01</accession>
<gene>
    <name evidence="2" type="ORF">PGLA1383_LOCUS16602</name>
    <name evidence="3" type="ORF">PGLA2088_LOCUS24771</name>
</gene>
<sequence length="285" mass="32273">MSGQGRARIQKHTWHVTGRMEFVRPYQGPLDSCRFDVLVGRSLPETGIVELLVGLSPRERSALGPSLVERHVALMKDQPSSVKNAARLVKWWKYQVFQVHDGTGRLSSFLIELLTLHAAQICDRDHPSVFELFEKILYLLTQWETLRIVWSWGSLLESGRLGIRDLSPLILDPENPTSNVARTVSCWSALAFVASETLALLTSPDSRTFTLQPEVCSRSWEDLNADKDLDHGFSDSRAPWKGFEDVITEDNCHMFGINEYIYDKYGGMMGFSNWFGDETASNDSD</sequence>
<dbReference type="EMBL" id="CAJNNV010010085">
    <property type="protein sequence ID" value="CAE8598190.1"/>
    <property type="molecule type" value="Genomic_DNA"/>
</dbReference>
<evidence type="ECO:0000313" key="2">
    <source>
        <dbReference type="EMBL" id="CAE8598190.1"/>
    </source>
</evidence>
<dbReference type="Pfam" id="PF10421">
    <property type="entry name" value="OAS1_C"/>
    <property type="match status" value="1"/>
</dbReference>
<organism evidence="3 4">
    <name type="scientific">Polarella glacialis</name>
    <name type="common">Dinoflagellate</name>
    <dbReference type="NCBI Taxonomy" id="89957"/>
    <lineage>
        <taxon>Eukaryota</taxon>
        <taxon>Sar</taxon>
        <taxon>Alveolata</taxon>
        <taxon>Dinophyceae</taxon>
        <taxon>Suessiales</taxon>
        <taxon>Suessiaceae</taxon>
        <taxon>Polarella</taxon>
    </lineage>
</organism>
<evidence type="ECO:0000259" key="1">
    <source>
        <dbReference type="Pfam" id="PF10421"/>
    </source>
</evidence>
<keyword evidence="5" id="KW-1185">Reference proteome</keyword>
<evidence type="ECO:0000313" key="3">
    <source>
        <dbReference type="EMBL" id="CAE8686017.1"/>
    </source>
</evidence>
<reference evidence="3" key="1">
    <citation type="submission" date="2021-02" db="EMBL/GenBank/DDBJ databases">
        <authorList>
            <person name="Dougan E. K."/>
            <person name="Rhodes N."/>
            <person name="Thang M."/>
            <person name="Chan C."/>
        </authorList>
    </citation>
    <scope>NUCLEOTIDE SEQUENCE</scope>
</reference>
<dbReference type="GO" id="GO:0016020">
    <property type="term" value="C:membrane"/>
    <property type="evidence" value="ECO:0007669"/>
    <property type="project" value="TreeGrafter"/>
</dbReference>
<dbReference type="SUPFAM" id="SSF81631">
    <property type="entry name" value="PAP/OAS1 substrate-binding domain"/>
    <property type="match status" value="1"/>
</dbReference>
<feature type="domain" description="2'-5'-oligoadenylate synthetase 1" evidence="1">
    <location>
        <begin position="65"/>
        <end position="201"/>
    </location>
</feature>
<dbReference type="GO" id="GO:0001730">
    <property type="term" value="F:2'-5'-oligoadenylate synthetase activity"/>
    <property type="evidence" value="ECO:0007669"/>
    <property type="project" value="TreeGrafter"/>
</dbReference>